<dbReference type="PANTHER" id="PTHR46797:SF24">
    <property type="entry name" value="DNA-BINDING PHAGE PROTEIN"/>
    <property type="match status" value="1"/>
</dbReference>
<dbReference type="eggNOG" id="COG1813">
    <property type="taxonomic scope" value="Bacteria"/>
</dbReference>
<dbReference type="CDD" id="cd02209">
    <property type="entry name" value="cupin_XRE_C"/>
    <property type="match status" value="1"/>
</dbReference>
<evidence type="ECO:0000313" key="3">
    <source>
        <dbReference type="EMBL" id="KPL60334.1"/>
    </source>
</evidence>
<accession>A0A0P6WIA2</accession>
<name>A0A0P6WIA2_9BACI</name>
<reference evidence="3 4" key="1">
    <citation type="submission" date="2015-08" db="EMBL/GenBank/DDBJ databases">
        <title>Draft Genome Sequence of Bacillus vietnamensis UCD-SED5.</title>
        <authorList>
            <person name="Lee R.D."/>
            <person name="Jospin G."/>
            <person name="Lang J.M."/>
            <person name="Coil D.A."/>
            <person name="Eisen J.A."/>
        </authorList>
    </citation>
    <scope>NUCLEOTIDE SEQUENCE [LARGE SCALE GENOMIC DNA]</scope>
    <source>
        <strain evidence="3 4">UCD-SED5</strain>
    </source>
</reference>
<dbReference type="RefSeq" id="WP_060671757.1">
    <property type="nucleotide sequence ID" value="NZ_LIXZ01000004.1"/>
</dbReference>
<dbReference type="CDD" id="cd00093">
    <property type="entry name" value="HTH_XRE"/>
    <property type="match status" value="1"/>
</dbReference>
<dbReference type="InterPro" id="IPR050807">
    <property type="entry name" value="TransReg_Diox_bact_type"/>
</dbReference>
<protein>
    <submittedName>
        <fullName evidence="3">Transcriptional regulator</fullName>
    </submittedName>
</protein>
<dbReference type="InterPro" id="IPR010982">
    <property type="entry name" value="Lambda_DNA-bd_dom_sf"/>
</dbReference>
<keyword evidence="1" id="KW-0238">DNA-binding</keyword>
<dbReference type="eggNOG" id="COG1917">
    <property type="taxonomic scope" value="Bacteria"/>
</dbReference>
<dbReference type="SUPFAM" id="SSF47413">
    <property type="entry name" value="lambda repressor-like DNA-binding domains"/>
    <property type="match status" value="1"/>
</dbReference>
<dbReference type="Pfam" id="PF07883">
    <property type="entry name" value="Cupin_2"/>
    <property type="match status" value="1"/>
</dbReference>
<dbReference type="Gene3D" id="2.60.120.10">
    <property type="entry name" value="Jelly Rolls"/>
    <property type="match status" value="1"/>
</dbReference>
<dbReference type="GO" id="GO:0003700">
    <property type="term" value="F:DNA-binding transcription factor activity"/>
    <property type="evidence" value="ECO:0007669"/>
    <property type="project" value="TreeGrafter"/>
</dbReference>
<evidence type="ECO:0000313" key="4">
    <source>
        <dbReference type="Proteomes" id="UP000050398"/>
    </source>
</evidence>
<gene>
    <name evidence="3" type="ORF">AM506_06920</name>
</gene>
<feature type="domain" description="HTH cro/C1-type" evidence="2">
    <location>
        <begin position="22"/>
        <end position="76"/>
    </location>
</feature>
<dbReference type="SUPFAM" id="SSF51182">
    <property type="entry name" value="RmlC-like cupins"/>
    <property type="match status" value="1"/>
</dbReference>
<organism evidence="3 4">
    <name type="scientific">Rossellomorea vietnamensis</name>
    <dbReference type="NCBI Taxonomy" id="218284"/>
    <lineage>
        <taxon>Bacteria</taxon>
        <taxon>Bacillati</taxon>
        <taxon>Bacillota</taxon>
        <taxon>Bacilli</taxon>
        <taxon>Bacillales</taxon>
        <taxon>Bacillaceae</taxon>
        <taxon>Rossellomorea</taxon>
    </lineage>
</organism>
<dbReference type="EMBL" id="LIXZ01000004">
    <property type="protein sequence ID" value="KPL60334.1"/>
    <property type="molecule type" value="Genomic_DNA"/>
</dbReference>
<dbReference type="InterPro" id="IPR013096">
    <property type="entry name" value="Cupin_2"/>
</dbReference>
<dbReference type="GO" id="GO:0003677">
    <property type="term" value="F:DNA binding"/>
    <property type="evidence" value="ECO:0007669"/>
    <property type="project" value="UniProtKB-KW"/>
</dbReference>
<dbReference type="OrthoDB" id="9781521at2"/>
<comment type="caution">
    <text evidence="3">The sequence shown here is derived from an EMBL/GenBank/DDBJ whole genome shotgun (WGS) entry which is preliminary data.</text>
</comment>
<evidence type="ECO:0000259" key="2">
    <source>
        <dbReference type="PROSITE" id="PS50943"/>
    </source>
</evidence>
<dbReference type="InterPro" id="IPR011051">
    <property type="entry name" value="RmlC_Cupin_sf"/>
</dbReference>
<dbReference type="SMART" id="SM00530">
    <property type="entry name" value="HTH_XRE"/>
    <property type="match status" value="1"/>
</dbReference>
<dbReference type="InterPro" id="IPR001387">
    <property type="entry name" value="Cro/C1-type_HTH"/>
</dbReference>
<dbReference type="PROSITE" id="PS50943">
    <property type="entry name" value="HTH_CROC1"/>
    <property type="match status" value="1"/>
</dbReference>
<sequence length="196" mass="21974">MNNDGLTWQDPEKLARHVGNTLRNIRNERGLNLQELADKTSVSTLTLGKIERGEANPSLTIIWKIANGLSIPLSALLVEKQEVQISRNNEGSKVISANESLTLEPMFTSSGYGSLETHRAFLKPNSEYRADAHQPGVTEFVTVMEGKVQVKVEAEVFELCQYDSIKFRADKEHSYMNMESTEAVLHFVMIYTGRAD</sequence>
<dbReference type="PATRIC" id="fig|218284.4.peg.2883"/>
<dbReference type="GO" id="GO:0005829">
    <property type="term" value="C:cytosol"/>
    <property type="evidence" value="ECO:0007669"/>
    <property type="project" value="TreeGrafter"/>
</dbReference>
<dbReference type="Gene3D" id="1.10.260.40">
    <property type="entry name" value="lambda repressor-like DNA-binding domains"/>
    <property type="match status" value="1"/>
</dbReference>
<proteinExistence type="predicted"/>
<dbReference type="AlphaFoldDB" id="A0A0P6WIA2"/>
<dbReference type="PANTHER" id="PTHR46797">
    <property type="entry name" value="HTH-TYPE TRANSCRIPTIONAL REGULATOR"/>
    <property type="match status" value="1"/>
</dbReference>
<dbReference type="Proteomes" id="UP000050398">
    <property type="component" value="Unassembled WGS sequence"/>
</dbReference>
<evidence type="ECO:0000256" key="1">
    <source>
        <dbReference type="ARBA" id="ARBA00023125"/>
    </source>
</evidence>
<dbReference type="InterPro" id="IPR014710">
    <property type="entry name" value="RmlC-like_jellyroll"/>
</dbReference>
<dbReference type="Pfam" id="PF01381">
    <property type="entry name" value="HTH_3"/>
    <property type="match status" value="1"/>
</dbReference>